<dbReference type="InterPro" id="IPR001881">
    <property type="entry name" value="EGF-like_Ca-bd_dom"/>
</dbReference>
<dbReference type="InterPro" id="IPR000152">
    <property type="entry name" value="EGF-type_Asp/Asn_hydroxyl_site"/>
</dbReference>
<gene>
    <name evidence="7" type="ORF">OSB04_024967</name>
</gene>
<evidence type="ECO:0000256" key="1">
    <source>
        <dbReference type="ARBA" id="ARBA00022536"/>
    </source>
</evidence>
<dbReference type="GO" id="GO:0005509">
    <property type="term" value="F:calcium ion binding"/>
    <property type="evidence" value="ECO:0007669"/>
    <property type="project" value="InterPro"/>
</dbReference>
<evidence type="ECO:0000256" key="4">
    <source>
        <dbReference type="ARBA" id="ARBA00023157"/>
    </source>
</evidence>
<dbReference type="InterPro" id="IPR000742">
    <property type="entry name" value="EGF"/>
</dbReference>
<sequence>MRVANSVGFRCYNRGGEVTQNFQSWINFDSTGPFTFSRKNKFTVIGCDDFANISSSDFSSGCWGTCREANEVPDGYCSGIGCCQTSIPNGLTDYTVDLYSFNDHTRVHSFNPCGLAFLGEEHSLKFLGAVDLYNVTEFYERTLSSVPIVLDWVIGGSRNCAKATECKDNSYCKDAEIGGYHCICNEGYEGNPYLDHGCQDIDECKNSSLCYGNCINTEGSYDCTCLPGYAGDAKNADGCRFVAKEPKFPALILALGNSSRTYTHIDIHIRI</sequence>
<dbReference type="SMART" id="SM00181">
    <property type="entry name" value="EGF"/>
    <property type="match status" value="2"/>
</dbReference>
<feature type="domain" description="EGF-like" evidence="6">
    <location>
        <begin position="156"/>
        <end position="199"/>
    </location>
</feature>
<dbReference type="InterPro" id="IPR049883">
    <property type="entry name" value="NOTCH1_EGF-like"/>
</dbReference>
<dbReference type="SUPFAM" id="SSF57196">
    <property type="entry name" value="EGF/Laminin"/>
    <property type="match status" value="1"/>
</dbReference>
<dbReference type="EMBL" id="JARYMX010000006">
    <property type="protein sequence ID" value="KAJ9545260.1"/>
    <property type="molecule type" value="Genomic_DNA"/>
</dbReference>
<evidence type="ECO:0000313" key="7">
    <source>
        <dbReference type="EMBL" id="KAJ9545260.1"/>
    </source>
</evidence>
<protein>
    <recommendedName>
        <fullName evidence="6">EGF-like domain-containing protein</fullName>
    </recommendedName>
</protein>
<evidence type="ECO:0000259" key="6">
    <source>
        <dbReference type="PROSITE" id="PS50026"/>
    </source>
</evidence>
<proteinExistence type="predicted"/>
<reference evidence="7" key="1">
    <citation type="submission" date="2023-03" db="EMBL/GenBank/DDBJ databases">
        <title>Chromosome-scale reference genome and RAD-based genetic map of yellow starthistle (Centaurea solstitialis) reveal putative structural variation and QTLs associated with invader traits.</title>
        <authorList>
            <person name="Reatini B."/>
            <person name="Cang F.A."/>
            <person name="Jiang Q."/>
            <person name="Mckibben M.T.W."/>
            <person name="Barker M.S."/>
            <person name="Rieseberg L.H."/>
            <person name="Dlugosch K.M."/>
        </authorList>
    </citation>
    <scope>NUCLEOTIDE SEQUENCE</scope>
    <source>
        <strain evidence="7">CAN-66</strain>
        <tissue evidence="7">Leaf</tissue>
    </source>
</reference>
<evidence type="ECO:0000256" key="3">
    <source>
        <dbReference type="ARBA" id="ARBA00022737"/>
    </source>
</evidence>
<feature type="domain" description="EGF-like" evidence="6">
    <location>
        <begin position="200"/>
        <end position="237"/>
    </location>
</feature>
<evidence type="ECO:0000256" key="5">
    <source>
        <dbReference type="PROSITE-ProRule" id="PRU00076"/>
    </source>
</evidence>
<keyword evidence="4 5" id="KW-1015">Disulfide bond</keyword>
<dbReference type="PROSITE" id="PS50026">
    <property type="entry name" value="EGF_3"/>
    <property type="match status" value="2"/>
</dbReference>
<name>A0AA38SZG1_9ASTR</name>
<dbReference type="SMART" id="SM00179">
    <property type="entry name" value="EGF_CA"/>
    <property type="match status" value="2"/>
</dbReference>
<dbReference type="FunFam" id="2.10.25.10:FF:000038">
    <property type="entry name" value="Fibrillin 2"/>
    <property type="match status" value="1"/>
</dbReference>
<keyword evidence="1 5" id="KW-0245">EGF-like domain</keyword>
<dbReference type="CDD" id="cd00054">
    <property type="entry name" value="EGF_CA"/>
    <property type="match status" value="1"/>
</dbReference>
<evidence type="ECO:0000256" key="2">
    <source>
        <dbReference type="ARBA" id="ARBA00022729"/>
    </source>
</evidence>
<comment type="caution">
    <text evidence="7">The sequence shown here is derived from an EMBL/GenBank/DDBJ whole genome shotgun (WGS) entry which is preliminary data.</text>
</comment>
<keyword evidence="8" id="KW-1185">Reference proteome</keyword>
<dbReference type="Proteomes" id="UP001172457">
    <property type="component" value="Chromosome 6"/>
</dbReference>
<dbReference type="PROSITE" id="PS00010">
    <property type="entry name" value="ASX_HYDROXYL"/>
    <property type="match status" value="1"/>
</dbReference>
<dbReference type="Gene3D" id="2.10.25.10">
    <property type="entry name" value="Laminin"/>
    <property type="match status" value="2"/>
</dbReference>
<accession>A0AA38SZG1</accession>
<organism evidence="7 8">
    <name type="scientific">Centaurea solstitialis</name>
    <name type="common">yellow star-thistle</name>
    <dbReference type="NCBI Taxonomy" id="347529"/>
    <lineage>
        <taxon>Eukaryota</taxon>
        <taxon>Viridiplantae</taxon>
        <taxon>Streptophyta</taxon>
        <taxon>Embryophyta</taxon>
        <taxon>Tracheophyta</taxon>
        <taxon>Spermatophyta</taxon>
        <taxon>Magnoliopsida</taxon>
        <taxon>eudicotyledons</taxon>
        <taxon>Gunneridae</taxon>
        <taxon>Pentapetalae</taxon>
        <taxon>asterids</taxon>
        <taxon>campanulids</taxon>
        <taxon>Asterales</taxon>
        <taxon>Asteraceae</taxon>
        <taxon>Carduoideae</taxon>
        <taxon>Cardueae</taxon>
        <taxon>Centaureinae</taxon>
        <taxon>Centaurea</taxon>
    </lineage>
</organism>
<keyword evidence="3" id="KW-0677">Repeat</keyword>
<dbReference type="InterPro" id="IPR018097">
    <property type="entry name" value="EGF_Ca-bd_CS"/>
</dbReference>
<keyword evidence="2" id="KW-0732">Signal</keyword>
<dbReference type="AlphaFoldDB" id="A0AA38SZG1"/>
<feature type="disulfide bond" evidence="5">
    <location>
        <begin position="204"/>
        <end position="214"/>
    </location>
</feature>
<comment type="caution">
    <text evidence="5">Lacks conserved residue(s) required for the propagation of feature annotation.</text>
</comment>
<dbReference type="Pfam" id="PF07645">
    <property type="entry name" value="EGF_CA"/>
    <property type="match status" value="1"/>
</dbReference>
<dbReference type="PROSITE" id="PS01187">
    <property type="entry name" value="EGF_CA"/>
    <property type="match status" value="1"/>
</dbReference>
<dbReference type="PANTHER" id="PTHR33491">
    <property type="entry name" value="OSJNBA0016N04.9 PROTEIN"/>
    <property type="match status" value="1"/>
</dbReference>
<evidence type="ECO:0000313" key="8">
    <source>
        <dbReference type="Proteomes" id="UP001172457"/>
    </source>
</evidence>